<name>H2DL13_SCHMD</name>
<evidence type="ECO:0000256" key="1">
    <source>
        <dbReference type="ARBA" id="ARBA00009458"/>
    </source>
</evidence>
<proteinExistence type="evidence at transcript level"/>
<dbReference type="PROSITE" id="PS50062">
    <property type="entry name" value="BCL2_FAMILY"/>
    <property type="match status" value="1"/>
</dbReference>
<dbReference type="AlphaFoldDB" id="H2DL13"/>
<dbReference type="GO" id="GO:0051400">
    <property type="term" value="F:BH domain binding"/>
    <property type="evidence" value="ECO:0007669"/>
    <property type="project" value="TreeGrafter"/>
</dbReference>
<sequence length="215" mass="23738">MASGDTNDRIQDDDDENYTVPEQESNTQNFVTQFITSVAQIDIERDKNAQVAQDIINETEPLNNDCCNPIASDLKRIADEIDKSYGTEFENLVTKAITSKIICDAANGYRHFVEITASIFESGITLGRIYVLLMFGYRWIVRSLSVAAETFSVDVNPLQTIIGYLVRFLSSAGVQAFIASIGGWKAIMHSLSSKATIIFAALAGVFVFLAVIFNK</sequence>
<organism evidence="6">
    <name type="scientific">Schmidtea mediterranea</name>
    <name type="common">Freshwater planarian flatworm</name>
    <dbReference type="NCBI Taxonomy" id="79327"/>
    <lineage>
        <taxon>Eukaryota</taxon>
        <taxon>Metazoa</taxon>
        <taxon>Spiralia</taxon>
        <taxon>Lophotrochozoa</taxon>
        <taxon>Platyhelminthes</taxon>
        <taxon>Rhabditophora</taxon>
        <taxon>Seriata</taxon>
        <taxon>Tricladida</taxon>
        <taxon>Continenticola</taxon>
        <taxon>Geoplanoidea</taxon>
        <taxon>Dugesiidae</taxon>
        <taxon>Schmidtea</taxon>
    </lineage>
</organism>
<dbReference type="InterPro" id="IPR036834">
    <property type="entry name" value="Bcl-2-like_sf"/>
</dbReference>
<evidence type="ECO:0000259" key="5">
    <source>
        <dbReference type="Pfam" id="PF00452"/>
    </source>
</evidence>
<evidence type="ECO:0000256" key="2">
    <source>
        <dbReference type="ARBA" id="ARBA00022703"/>
    </source>
</evidence>
<dbReference type="SUPFAM" id="SSF56854">
    <property type="entry name" value="Bcl-2 inhibitors of programmed cell death"/>
    <property type="match status" value="1"/>
</dbReference>
<dbReference type="InterPro" id="IPR026298">
    <property type="entry name" value="Bcl-2_fam"/>
</dbReference>
<reference evidence="6" key="1">
    <citation type="journal article" date="2012" name="Proc. Natl. Acad. Sci. U.S.A.">
        <title>Mitochondrial pathway of apoptosis is ancestral in metazoans.</title>
        <authorList>
            <person name="Bender C.E."/>
            <person name="Fitzgerald P."/>
            <person name="Tait S.W."/>
            <person name="Llambi F."/>
            <person name="McStay G.P."/>
            <person name="Tupper D.O."/>
            <person name="Pellettieri J."/>
            <person name="Sanchez Alvarado A."/>
            <person name="Salvesen G.S."/>
            <person name="Green D.R."/>
        </authorList>
    </citation>
    <scope>NUCLEOTIDE SEQUENCE</scope>
</reference>
<dbReference type="GO" id="GO:0042981">
    <property type="term" value="P:regulation of apoptotic process"/>
    <property type="evidence" value="ECO:0007669"/>
    <property type="project" value="InterPro"/>
</dbReference>
<dbReference type="EMBL" id="JN621809">
    <property type="protein sequence ID" value="AEX93475.1"/>
    <property type="molecule type" value="mRNA"/>
</dbReference>
<keyword evidence="4" id="KW-0812">Transmembrane</keyword>
<dbReference type="OrthoDB" id="6020735at2759"/>
<dbReference type="Gene3D" id="1.10.437.10">
    <property type="entry name" value="Blc2-like"/>
    <property type="match status" value="1"/>
</dbReference>
<feature type="transmembrane region" description="Helical" evidence="4">
    <location>
        <begin position="161"/>
        <end position="183"/>
    </location>
</feature>
<feature type="domain" description="Bcl-2 Bcl-2 homology region 1-3" evidence="5">
    <location>
        <begin position="74"/>
        <end position="184"/>
    </location>
</feature>
<feature type="transmembrane region" description="Helical" evidence="4">
    <location>
        <begin position="195"/>
        <end position="213"/>
    </location>
</feature>
<dbReference type="InterPro" id="IPR002475">
    <property type="entry name" value="Bcl2-like"/>
</dbReference>
<keyword evidence="4" id="KW-1133">Transmembrane helix</keyword>
<comment type="similarity">
    <text evidence="1">Belongs to the Bcl-2 family.</text>
</comment>
<accession>H2DL13</accession>
<feature type="transmembrane region" description="Helical" evidence="4">
    <location>
        <begin position="119"/>
        <end position="141"/>
    </location>
</feature>
<evidence type="ECO:0000313" key="6">
    <source>
        <dbReference type="EMBL" id="AEX93475.1"/>
    </source>
</evidence>
<dbReference type="GO" id="GO:0008630">
    <property type="term" value="P:intrinsic apoptotic signaling pathway in response to DNA damage"/>
    <property type="evidence" value="ECO:0007669"/>
    <property type="project" value="TreeGrafter"/>
</dbReference>
<dbReference type="GO" id="GO:0005741">
    <property type="term" value="C:mitochondrial outer membrane"/>
    <property type="evidence" value="ECO:0007669"/>
    <property type="project" value="TreeGrafter"/>
</dbReference>
<evidence type="ECO:0000256" key="4">
    <source>
        <dbReference type="SAM" id="Phobius"/>
    </source>
</evidence>
<dbReference type="PANTHER" id="PTHR11256">
    <property type="entry name" value="BCL-2 RELATED"/>
    <property type="match status" value="1"/>
</dbReference>
<evidence type="ECO:0000256" key="3">
    <source>
        <dbReference type="SAM" id="MobiDB-lite"/>
    </source>
</evidence>
<feature type="compositionally biased region" description="Basic and acidic residues" evidence="3">
    <location>
        <begin position="1"/>
        <end position="10"/>
    </location>
</feature>
<keyword evidence="4" id="KW-0472">Membrane</keyword>
<protein>
    <submittedName>
        <fullName evidence="6">Bak-2</fullName>
    </submittedName>
</protein>
<dbReference type="Pfam" id="PF00452">
    <property type="entry name" value="Bcl-2"/>
    <property type="match status" value="1"/>
</dbReference>
<dbReference type="InterPro" id="IPR046371">
    <property type="entry name" value="Bcl-2_BH1-3"/>
</dbReference>
<dbReference type="GO" id="GO:0001836">
    <property type="term" value="P:release of cytochrome c from mitochondria"/>
    <property type="evidence" value="ECO:0007669"/>
    <property type="project" value="TreeGrafter"/>
</dbReference>
<keyword evidence="2" id="KW-0053">Apoptosis</keyword>
<dbReference type="GO" id="GO:0097192">
    <property type="term" value="P:extrinsic apoptotic signaling pathway in absence of ligand"/>
    <property type="evidence" value="ECO:0007669"/>
    <property type="project" value="TreeGrafter"/>
</dbReference>
<feature type="region of interest" description="Disordered" evidence="3">
    <location>
        <begin position="1"/>
        <end position="26"/>
    </location>
</feature>